<dbReference type="Pfam" id="PF00392">
    <property type="entry name" value="GntR"/>
    <property type="match status" value="1"/>
</dbReference>
<dbReference type="GO" id="GO:0003700">
    <property type="term" value="F:DNA-binding transcription factor activity"/>
    <property type="evidence" value="ECO:0007669"/>
    <property type="project" value="InterPro"/>
</dbReference>
<dbReference type="Gene3D" id="3.40.1410.10">
    <property type="entry name" value="Chorismate lyase-like"/>
    <property type="match status" value="1"/>
</dbReference>
<accession>A0AAE3VMZ4</accession>
<dbReference type="SUPFAM" id="SSF64288">
    <property type="entry name" value="Chorismate lyase-like"/>
    <property type="match status" value="1"/>
</dbReference>
<dbReference type="SUPFAM" id="SSF46785">
    <property type="entry name" value="Winged helix' DNA-binding domain"/>
    <property type="match status" value="1"/>
</dbReference>
<feature type="domain" description="HTH gntR-type" evidence="4">
    <location>
        <begin position="4"/>
        <end position="72"/>
    </location>
</feature>
<dbReference type="SMART" id="SM00866">
    <property type="entry name" value="UTRA"/>
    <property type="match status" value="1"/>
</dbReference>
<keyword evidence="6" id="KW-1185">Reference proteome</keyword>
<dbReference type="EMBL" id="JAUSUL010000001">
    <property type="protein sequence ID" value="MDQ0314898.1"/>
    <property type="molecule type" value="Genomic_DNA"/>
</dbReference>
<dbReference type="Proteomes" id="UP001229244">
    <property type="component" value="Unassembled WGS sequence"/>
</dbReference>
<evidence type="ECO:0000313" key="6">
    <source>
        <dbReference type="Proteomes" id="UP001229244"/>
    </source>
</evidence>
<dbReference type="RefSeq" id="WP_306884681.1">
    <property type="nucleotide sequence ID" value="NZ_JAUSUL010000001.1"/>
</dbReference>
<dbReference type="AlphaFoldDB" id="A0AAE3VMZ4"/>
<reference evidence="5" key="1">
    <citation type="submission" date="2023-07" db="EMBL/GenBank/DDBJ databases">
        <title>Genomic Encyclopedia of Type Strains, Phase IV (KMG-IV): sequencing the most valuable type-strain genomes for metagenomic binning, comparative biology and taxonomic classification.</title>
        <authorList>
            <person name="Goeker M."/>
        </authorList>
    </citation>
    <scope>NUCLEOTIDE SEQUENCE</scope>
    <source>
        <strain evidence="5">DSM 21202</strain>
    </source>
</reference>
<dbReference type="GO" id="GO:0003677">
    <property type="term" value="F:DNA binding"/>
    <property type="evidence" value="ECO:0007669"/>
    <property type="project" value="UniProtKB-KW"/>
</dbReference>
<dbReference type="Pfam" id="PF07702">
    <property type="entry name" value="UTRA"/>
    <property type="match status" value="1"/>
</dbReference>
<name>A0AAE3VMZ4_9HYPH</name>
<dbReference type="InterPro" id="IPR011663">
    <property type="entry name" value="UTRA"/>
</dbReference>
<dbReference type="SMART" id="SM00345">
    <property type="entry name" value="HTH_GNTR"/>
    <property type="match status" value="1"/>
</dbReference>
<proteinExistence type="predicted"/>
<gene>
    <name evidence="5" type="ORF">J2S73_001335</name>
</gene>
<dbReference type="InterPro" id="IPR000524">
    <property type="entry name" value="Tscrpt_reg_HTH_GntR"/>
</dbReference>
<dbReference type="CDD" id="cd07377">
    <property type="entry name" value="WHTH_GntR"/>
    <property type="match status" value="1"/>
</dbReference>
<dbReference type="GO" id="GO:0045892">
    <property type="term" value="P:negative regulation of DNA-templated transcription"/>
    <property type="evidence" value="ECO:0007669"/>
    <property type="project" value="TreeGrafter"/>
</dbReference>
<organism evidence="5 6">
    <name type="scientific">Amorphus orientalis</name>
    <dbReference type="NCBI Taxonomy" id="649198"/>
    <lineage>
        <taxon>Bacteria</taxon>
        <taxon>Pseudomonadati</taxon>
        <taxon>Pseudomonadota</taxon>
        <taxon>Alphaproteobacteria</taxon>
        <taxon>Hyphomicrobiales</taxon>
        <taxon>Amorphaceae</taxon>
        <taxon>Amorphus</taxon>
    </lineage>
</organism>
<evidence type="ECO:0000256" key="2">
    <source>
        <dbReference type="ARBA" id="ARBA00023125"/>
    </source>
</evidence>
<sequence length="244" mass="27432">MVAGHAYQRLAAELHREFVRGLWQTGDRLPSETALARAYRVSRRTVRQALELLQQEGVISKAQGRYTIYRERAVSWRAGKPLDFLSAAREAGYRPSTRLVSSTRRISTLSEAKALQLDLDERVLEICRIRLLEGHPVAFQVSLLPDAFTSHLKVDQLKKASLYAVLRTALQNDLFVARERVSLINATAREATALATYEGAPLLRLERLVVDGTGRPVEYSDAALEASFFRLQHESPACSRDVFP</sequence>
<dbReference type="InterPro" id="IPR028978">
    <property type="entry name" value="Chorismate_lyase_/UTRA_dom_sf"/>
</dbReference>
<dbReference type="InterPro" id="IPR036388">
    <property type="entry name" value="WH-like_DNA-bd_sf"/>
</dbReference>
<evidence type="ECO:0000259" key="4">
    <source>
        <dbReference type="PROSITE" id="PS50949"/>
    </source>
</evidence>
<dbReference type="InterPro" id="IPR036390">
    <property type="entry name" value="WH_DNA-bd_sf"/>
</dbReference>
<dbReference type="PROSITE" id="PS50949">
    <property type="entry name" value="HTH_GNTR"/>
    <property type="match status" value="1"/>
</dbReference>
<dbReference type="PRINTS" id="PR00035">
    <property type="entry name" value="HTHGNTR"/>
</dbReference>
<evidence type="ECO:0000256" key="1">
    <source>
        <dbReference type="ARBA" id="ARBA00023015"/>
    </source>
</evidence>
<keyword evidence="3" id="KW-0804">Transcription</keyword>
<evidence type="ECO:0000256" key="3">
    <source>
        <dbReference type="ARBA" id="ARBA00023163"/>
    </source>
</evidence>
<keyword evidence="1" id="KW-0805">Transcription regulation</keyword>
<dbReference type="Gene3D" id="1.10.10.10">
    <property type="entry name" value="Winged helix-like DNA-binding domain superfamily/Winged helix DNA-binding domain"/>
    <property type="match status" value="1"/>
</dbReference>
<keyword evidence="2" id="KW-0238">DNA-binding</keyword>
<dbReference type="PANTHER" id="PTHR44846:SF17">
    <property type="entry name" value="GNTR-FAMILY TRANSCRIPTIONAL REGULATOR"/>
    <property type="match status" value="1"/>
</dbReference>
<dbReference type="PANTHER" id="PTHR44846">
    <property type="entry name" value="MANNOSYL-D-GLYCERATE TRANSPORT/METABOLISM SYSTEM REPRESSOR MNGR-RELATED"/>
    <property type="match status" value="1"/>
</dbReference>
<comment type="caution">
    <text evidence="5">The sequence shown here is derived from an EMBL/GenBank/DDBJ whole genome shotgun (WGS) entry which is preliminary data.</text>
</comment>
<evidence type="ECO:0000313" key="5">
    <source>
        <dbReference type="EMBL" id="MDQ0314898.1"/>
    </source>
</evidence>
<dbReference type="InterPro" id="IPR050679">
    <property type="entry name" value="Bact_HTH_transcr_reg"/>
</dbReference>
<protein>
    <submittedName>
        <fullName evidence="5">GntR family transcriptional regulator</fullName>
    </submittedName>
</protein>